<dbReference type="Proteomes" id="UP000008493">
    <property type="component" value="Unassembled WGS sequence"/>
</dbReference>
<keyword evidence="5" id="KW-0479">Metal-binding</keyword>
<dbReference type="Pfam" id="PF03313">
    <property type="entry name" value="SDH_alpha"/>
    <property type="match status" value="1"/>
</dbReference>
<evidence type="ECO:0000256" key="7">
    <source>
        <dbReference type="ARBA" id="ARBA00023014"/>
    </source>
</evidence>
<dbReference type="GO" id="GO:0046872">
    <property type="term" value="F:metal ion binding"/>
    <property type="evidence" value="ECO:0007669"/>
    <property type="project" value="UniProtKB-KW"/>
</dbReference>
<dbReference type="HOGENOM" id="CLU_022305_2_0_1"/>
<dbReference type="AlphaFoldDB" id="K5X2D4"/>
<comment type="cofactor">
    <cofactor evidence="1">
        <name>[4Fe-4S] cluster</name>
        <dbReference type="ChEBI" id="CHEBI:49883"/>
    </cofactor>
</comment>
<dbReference type="PANTHER" id="PTHR30182:SF1">
    <property type="entry name" value="L-SERINE DEHYDRATASE 1"/>
    <property type="match status" value="1"/>
</dbReference>
<keyword evidence="8" id="KW-0456">Lyase</keyword>
<feature type="domain" description="Serine dehydratase-like alpha subunit" evidence="9">
    <location>
        <begin position="40"/>
        <end position="244"/>
    </location>
</feature>
<evidence type="ECO:0000256" key="6">
    <source>
        <dbReference type="ARBA" id="ARBA00023004"/>
    </source>
</evidence>
<dbReference type="eggNOG" id="ENOG502QVSV">
    <property type="taxonomic scope" value="Eukaryota"/>
</dbReference>
<dbReference type="InterPro" id="IPR051318">
    <property type="entry name" value="Fe-S_L-Ser"/>
</dbReference>
<keyword evidence="3" id="KW-0312">Gluconeogenesis</keyword>
<dbReference type="RefSeq" id="XP_007327731.1">
    <property type="nucleotide sequence ID" value="XM_007327669.1"/>
</dbReference>
<sequence length="256" mass="26404">MKRQDQHQHGDNKFESVAAANRKKGLLAALKGVPRVVGSLDHAIAPMAPRRTVIPSMDFLSCYAIAVNEVNASGGRIVTSPTNGASGVIPAVLKYIIEFVSDAPVRSVETFLLTAAAVGMLFKRGSTISAAEGGCQAEVGVACSMAAAGFAACMGASPETVLQAAEIGIEHNLGLTCDPIDGLVQVPCIERNSLGAVKAVTAAQLSMAITGVYSVTLDEAIEAMRLTAADMSVKYKETSLSGLATTVKIPLSLPAC</sequence>
<dbReference type="STRING" id="597362.K5X2D4"/>
<protein>
    <recommendedName>
        <fullName evidence="9">Serine dehydratase-like alpha subunit domain-containing protein</fullName>
    </recommendedName>
</protein>
<evidence type="ECO:0000313" key="10">
    <source>
        <dbReference type="EMBL" id="EKM81976.1"/>
    </source>
</evidence>
<evidence type="ECO:0000259" key="9">
    <source>
        <dbReference type="Pfam" id="PF03313"/>
    </source>
</evidence>
<dbReference type="GeneID" id="18822128"/>
<evidence type="ECO:0000256" key="2">
    <source>
        <dbReference type="ARBA" id="ARBA00004742"/>
    </source>
</evidence>
<gene>
    <name evidence="10" type="ORF">AGABI1DRAFT_105365</name>
</gene>
<keyword evidence="11" id="KW-1185">Reference proteome</keyword>
<evidence type="ECO:0000313" key="11">
    <source>
        <dbReference type="Proteomes" id="UP000008493"/>
    </source>
</evidence>
<dbReference type="OrthoDB" id="192663at2759"/>
<dbReference type="InParanoid" id="K5X2D4"/>
<dbReference type="GO" id="GO:0003941">
    <property type="term" value="F:L-serine ammonia-lyase activity"/>
    <property type="evidence" value="ECO:0007669"/>
    <property type="project" value="TreeGrafter"/>
</dbReference>
<evidence type="ECO:0000256" key="1">
    <source>
        <dbReference type="ARBA" id="ARBA00001966"/>
    </source>
</evidence>
<dbReference type="GO" id="GO:0006094">
    <property type="term" value="P:gluconeogenesis"/>
    <property type="evidence" value="ECO:0007669"/>
    <property type="project" value="UniProtKB-KW"/>
</dbReference>
<organism evidence="10 11">
    <name type="scientific">Agaricus bisporus var. burnettii (strain JB137-S8 / ATCC MYA-4627 / FGSC 10392)</name>
    <name type="common">White button mushroom</name>
    <dbReference type="NCBI Taxonomy" id="597362"/>
    <lineage>
        <taxon>Eukaryota</taxon>
        <taxon>Fungi</taxon>
        <taxon>Dikarya</taxon>
        <taxon>Basidiomycota</taxon>
        <taxon>Agaricomycotina</taxon>
        <taxon>Agaricomycetes</taxon>
        <taxon>Agaricomycetidae</taxon>
        <taxon>Agaricales</taxon>
        <taxon>Agaricineae</taxon>
        <taxon>Agaricaceae</taxon>
        <taxon>Agaricus</taxon>
    </lineage>
</organism>
<keyword evidence="7" id="KW-0411">Iron-sulfur</keyword>
<keyword evidence="6" id="KW-0408">Iron</keyword>
<evidence type="ECO:0000256" key="3">
    <source>
        <dbReference type="ARBA" id="ARBA00022432"/>
    </source>
</evidence>
<name>K5X2D4_AGABU</name>
<evidence type="ECO:0000256" key="4">
    <source>
        <dbReference type="ARBA" id="ARBA00022485"/>
    </source>
</evidence>
<evidence type="ECO:0000256" key="5">
    <source>
        <dbReference type="ARBA" id="ARBA00022723"/>
    </source>
</evidence>
<dbReference type="PANTHER" id="PTHR30182">
    <property type="entry name" value="L-SERINE DEHYDRATASE"/>
    <property type="match status" value="1"/>
</dbReference>
<accession>K5X2D4</accession>
<evidence type="ECO:0000256" key="8">
    <source>
        <dbReference type="ARBA" id="ARBA00023239"/>
    </source>
</evidence>
<dbReference type="GO" id="GO:0051539">
    <property type="term" value="F:4 iron, 4 sulfur cluster binding"/>
    <property type="evidence" value="ECO:0007669"/>
    <property type="project" value="UniProtKB-KW"/>
</dbReference>
<dbReference type="EMBL" id="JH971387">
    <property type="protein sequence ID" value="EKM81976.1"/>
    <property type="molecule type" value="Genomic_DNA"/>
</dbReference>
<reference evidence="11" key="1">
    <citation type="journal article" date="2012" name="Proc. Natl. Acad. Sci. U.S.A.">
        <title>Genome sequence of the button mushroom Agaricus bisporus reveals mechanisms governing adaptation to a humic-rich ecological niche.</title>
        <authorList>
            <person name="Morin E."/>
            <person name="Kohler A."/>
            <person name="Baker A.R."/>
            <person name="Foulongne-Oriol M."/>
            <person name="Lombard V."/>
            <person name="Nagy L.G."/>
            <person name="Ohm R.A."/>
            <person name="Patyshakuliyeva A."/>
            <person name="Brun A."/>
            <person name="Aerts A.L."/>
            <person name="Bailey A.M."/>
            <person name="Billette C."/>
            <person name="Coutinho P.M."/>
            <person name="Deakin G."/>
            <person name="Doddapaneni H."/>
            <person name="Floudas D."/>
            <person name="Grimwood J."/>
            <person name="Hilden K."/>
            <person name="Kuees U."/>
            <person name="LaButti K.M."/>
            <person name="Lapidus A."/>
            <person name="Lindquist E.A."/>
            <person name="Lucas S.M."/>
            <person name="Murat C."/>
            <person name="Riley R.W."/>
            <person name="Salamov A.A."/>
            <person name="Schmutz J."/>
            <person name="Subramanian V."/>
            <person name="Woesten H.A.B."/>
            <person name="Xu J."/>
            <person name="Eastwood D.C."/>
            <person name="Foster G.D."/>
            <person name="Sonnenberg A.S."/>
            <person name="Cullen D."/>
            <person name="de Vries R.P."/>
            <person name="Lundell T."/>
            <person name="Hibbett D.S."/>
            <person name="Henrissat B."/>
            <person name="Burton K.S."/>
            <person name="Kerrigan R.W."/>
            <person name="Challen M.P."/>
            <person name="Grigoriev I.V."/>
            <person name="Martin F."/>
        </authorList>
    </citation>
    <scope>NUCLEOTIDE SEQUENCE [LARGE SCALE GENOMIC DNA]</scope>
    <source>
        <strain evidence="11">JB137-S8 / ATCC MYA-4627 / FGSC 10392</strain>
    </source>
</reference>
<dbReference type="OMA" id="APCQKRN"/>
<comment type="pathway">
    <text evidence="2">Carbohydrate biosynthesis; gluconeogenesis.</text>
</comment>
<dbReference type="KEGG" id="abp:AGABI1DRAFT105365"/>
<keyword evidence="4" id="KW-0004">4Fe-4S</keyword>
<dbReference type="InterPro" id="IPR005130">
    <property type="entry name" value="Ser_deHydtase-like_asu"/>
</dbReference>
<proteinExistence type="predicted"/>